<sequence length="54" mass="6397">MNQDVVDIYQNKNNQFTLFPSHEKLKLAYSILQSCIILNTSIKLQFLNQILYHI</sequence>
<protein>
    <submittedName>
        <fullName evidence="1">Uncharacterized protein</fullName>
    </submittedName>
</protein>
<evidence type="ECO:0000313" key="1">
    <source>
        <dbReference type="EMBL" id="CAD8083324.1"/>
    </source>
</evidence>
<dbReference type="Proteomes" id="UP000688137">
    <property type="component" value="Unassembled WGS sequence"/>
</dbReference>
<accession>A0A8S1N9P3</accession>
<gene>
    <name evidence="1" type="ORF">PPRIM_AZ9-3.1.T0700003</name>
</gene>
<comment type="caution">
    <text evidence="1">The sequence shown here is derived from an EMBL/GenBank/DDBJ whole genome shotgun (WGS) entry which is preliminary data.</text>
</comment>
<evidence type="ECO:0000313" key="2">
    <source>
        <dbReference type="Proteomes" id="UP000688137"/>
    </source>
</evidence>
<keyword evidence="2" id="KW-1185">Reference proteome</keyword>
<dbReference type="EMBL" id="CAJJDM010000073">
    <property type="protein sequence ID" value="CAD8083324.1"/>
    <property type="molecule type" value="Genomic_DNA"/>
</dbReference>
<reference evidence="1" key="1">
    <citation type="submission" date="2021-01" db="EMBL/GenBank/DDBJ databases">
        <authorList>
            <consortium name="Genoscope - CEA"/>
            <person name="William W."/>
        </authorList>
    </citation>
    <scope>NUCLEOTIDE SEQUENCE</scope>
</reference>
<organism evidence="1 2">
    <name type="scientific">Paramecium primaurelia</name>
    <dbReference type="NCBI Taxonomy" id="5886"/>
    <lineage>
        <taxon>Eukaryota</taxon>
        <taxon>Sar</taxon>
        <taxon>Alveolata</taxon>
        <taxon>Ciliophora</taxon>
        <taxon>Intramacronucleata</taxon>
        <taxon>Oligohymenophorea</taxon>
        <taxon>Peniculida</taxon>
        <taxon>Parameciidae</taxon>
        <taxon>Paramecium</taxon>
    </lineage>
</organism>
<name>A0A8S1N9P3_PARPR</name>
<dbReference type="AlphaFoldDB" id="A0A8S1N9P3"/>
<proteinExistence type="predicted"/>